<feature type="transmembrane region" description="Helical" evidence="5">
    <location>
        <begin position="182"/>
        <end position="201"/>
    </location>
</feature>
<feature type="transmembrane region" description="Helical" evidence="5">
    <location>
        <begin position="124"/>
        <end position="144"/>
    </location>
</feature>
<dbReference type="STRING" id="190721.ACS15_4603"/>
<feature type="transmembrane region" description="Helical" evidence="5">
    <location>
        <begin position="329"/>
        <end position="348"/>
    </location>
</feature>
<proteinExistence type="predicted"/>
<dbReference type="InterPro" id="IPR050382">
    <property type="entry name" value="MFS_Na/Anion_cotransporter"/>
</dbReference>
<dbReference type="EMBL" id="CP016023">
    <property type="protein sequence ID" value="ANJ75093.1"/>
    <property type="molecule type" value="Genomic_DNA"/>
</dbReference>
<feature type="transmembrane region" description="Helical" evidence="5">
    <location>
        <begin position="255"/>
        <end position="276"/>
    </location>
</feature>
<dbReference type="InterPro" id="IPR020846">
    <property type="entry name" value="MFS_dom"/>
</dbReference>
<dbReference type="InterPro" id="IPR000849">
    <property type="entry name" value="Sugar_P_transporter"/>
</dbReference>
<evidence type="ECO:0000256" key="3">
    <source>
        <dbReference type="ARBA" id="ARBA00022989"/>
    </source>
</evidence>
<organism evidence="7 8">
    <name type="scientific">Ralstonia insidiosa</name>
    <dbReference type="NCBI Taxonomy" id="190721"/>
    <lineage>
        <taxon>Bacteria</taxon>
        <taxon>Pseudomonadati</taxon>
        <taxon>Pseudomonadota</taxon>
        <taxon>Betaproteobacteria</taxon>
        <taxon>Burkholderiales</taxon>
        <taxon>Burkholderiaceae</taxon>
        <taxon>Ralstonia</taxon>
    </lineage>
</organism>
<feature type="transmembrane region" description="Helical" evidence="5">
    <location>
        <begin position="156"/>
        <end position="176"/>
    </location>
</feature>
<feature type="transmembrane region" description="Helical" evidence="5">
    <location>
        <begin position="296"/>
        <end position="317"/>
    </location>
</feature>
<reference evidence="8" key="1">
    <citation type="submission" date="2016-06" db="EMBL/GenBank/DDBJ databases">
        <authorList>
            <person name="Xu Y."/>
            <person name="Nagy A."/>
            <person name="Yan X."/>
            <person name="Kim S.W."/>
            <person name="Haley B."/>
            <person name="Liu N.T."/>
            <person name="Nou X."/>
        </authorList>
    </citation>
    <scope>NUCLEOTIDE SEQUENCE [LARGE SCALE GENOMIC DNA]</scope>
    <source>
        <strain evidence="8">ATCC 49129</strain>
    </source>
</reference>
<dbReference type="Proteomes" id="UP000078572">
    <property type="component" value="Chromosome 2"/>
</dbReference>
<keyword evidence="4 5" id="KW-0472">Membrane</keyword>
<dbReference type="Gene3D" id="1.20.1250.20">
    <property type="entry name" value="MFS general substrate transporter like domains"/>
    <property type="match status" value="2"/>
</dbReference>
<dbReference type="CDD" id="cd17319">
    <property type="entry name" value="MFS_ExuT_GudP_like"/>
    <property type="match status" value="1"/>
</dbReference>
<evidence type="ECO:0000256" key="5">
    <source>
        <dbReference type="SAM" id="Phobius"/>
    </source>
</evidence>
<name>A0A192A414_9RALS</name>
<gene>
    <name evidence="7" type="ORF">A9Y76_21415</name>
</gene>
<protein>
    <submittedName>
        <fullName evidence="7">Hexuronate transporter</fullName>
    </submittedName>
</protein>
<accession>A0A192A414</accession>
<dbReference type="SUPFAM" id="SSF103473">
    <property type="entry name" value="MFS general substrate transporter"/>
    <property type="match status" value="1"/>
</dbReference>
<evidence type="ECO:0000256" key="1">
    <source>
        <dbReference type="ARBA" id="ARBA00004141"/>
    </source>
</evidence>
<evidence type="ECO:0000313" key="7">
    <source>
        <dbReference type="EMBL" id="ANJ75093.1"/>
    </source>
</evidence>
<feature type="transmembrane region" description="Helical" evidence="5">
    <location>
        <begin position="65"/>
        <end position="86"/>
    </location>
</feature>
<evidence type="ECO:0000256" key="2">
    <source>
        <dbReference type="ARBA" id="ARBA00022692"/>
    </source>
</evidence>
<dbReference type="Pfam" id="PF07690">
    <property type="entry name" value="MFS_1"/>
    <property type="match status" value="1"/>
</dbReference>
<feature type="transmembrane region" description="Helical" evidence="5">
    <location>
        <begin position="354"/>
        <end position="373"/>
    </location>
</feature>
<keyword evidence="8" id="KW-1185">Reference proteome</keyword>
<dbReference type="InterPro" id="IPR011701">
    <property type="entry name" value="MFS"/>
</dbReference>
<dbReference type="GO" id="GO:0015134">
    <property type="term" value="F:hexuronate transmembrane transporter activity"/>
    <property type="evidence" value="ECO:0007669"/>
    <property type="project" value="TreeGrafter"/>
</dbReference>
<feature type="transmembrane region" description="Helical" evidence="5">
    <location>
        <begin position="385"/>
        <end position="410"/>
    </location>
</feature>
<keyword evidence="3 5" id="KW-1133">Transmembrane helix</keyword>
<evidence type="ECO:0000256" key="4">
    <source>
        <dbReference type="ARBA" id="ARBA00023136"/>
    </source>
</evidence>
<dbReference type="PANTHER" id="PTHR11662">
    <property type="entry name" value="SOLUTE CARRIER FAMILY 17"/>
    <property type="match status" value="1"/>
</dbReference>
<feature type="domain" description="Major facilitator superfamily (MFS) profile" evidence="6">
    <location>
        <begin position="28"/>
        <end position="442"/>
    </location>
</feature>
<comment type="subcellular location">
    <subcellularLocation>
        <location evidence="1">Membrane</location>
        <topology evidence="1">Multi-pass membrane protein</topology>
    </subcellularLocation>
</comment>
<dbReference type="PIRSF" id="PIRSF002808">
    <property type="entry name" value="Hexose_phosphate_transp"/>
    <property type="match status" value="1"/>
</dbReference>
<keyword evidence="2 5" id="KW-0812">Transmembrane</keyword>
<evidence type="ECO:0000313" key="8">
    <source>
        <dbReference type="Proteomes" id="UP000078572"/>
    </source>
</evidence>
<dbReference type="InterPro" id="IPR036259">
    <property type="entry name" value="MFS_trans_sf"/>
</dbReference>
<dbReference type="PANTHER" id="PTHR11662:SF285">
    <property type="entry name" value="HEXURONATE TRANSPORTER"/>
    <property type="match status" value="1"/>
</dbReference>
<dbReference type="PROSITE" id="PS50850">
    <property type="entry name" value="MFS"/>
    <property type="match status" value="1"/>
</dbReference>
<sequence length="455" mass="49426">MPRRLRALCSRPRETAMTMKIKGLRWWMIGLLTLGTVMNYLARSSLGVAAPTVMQSLHITTQHYGWITGAFLVMYPIGAPLTGYLMDRIGLRFGFLLCGVAWSLICMAHGFVSGWVGLFILRGLLGLVEGAFIPAGMRATAYWFPARERGFAAGTFNLGASVGAILAPPLIAWSILKYDWETAFIIAGALSLGWAGLWLIFYRHPDEHPALTQEEADYIATGQEQDQKFAGSERAGPAREGGRPPIRQILSQRNFWGIALPRFFADPVWGTLVYWMPLYLYQARGFDLKTIALTAWLPFVAADFGCMMGGTISAYLNKRFGILIVDGKRVAFSLGAVLMIGMAGVGFVKDPAVAIFLLCLGGFAHQTLSISVISLSADLFPKNEVATVTGMASFVAGLGNLGFTLMIGWLVSSIGYTPFFVALGCGDLIGMALLWTLVRPRAQTLGRDVPSAANA</sequence>
<feature type="transmembrane region" description="Helical" evidence="5">
    <location>
        <begin position="93"/>
        <end position="112"/>
    </location>
</feature>
<dbReference type="GO" id="GO:0016020">
    <property type="term" value="C:membrane"/>
    <property type="evidence" value="ECO:0007669"/>
    <property type="project" value="UniProtKB-SubCell"/>
</dbReference>
<dbReference type="AlphaFoldDB" id="A0A192A414"/>
<evidence type="ECO:0000259" key="6">
    <source>
        <dbReference type="PROSITE" id="PS50850"/>
    </source>
</evidence>
<feature type="transmembrane region" description="Helical" evidence="5">
    <location>
        <begin position="416"/>
        <end position="438"/>
    </location>
</feature>